<dbReference type="GO" id="GO:0005576">
    <property type="term" value="C:extracellular region"/>
    <property type="evidence" value="ECO:0007669"/>
    <property type="project" value="UniProtKB-SubCell"/>
</dbReference>
<dbReference type="InterPro" id="IPR039616">
    <property type="entry name" value="CLE1-4"/>
</dbReference>
<keyword evidence="4 7" id="KW-0732">Signal</keyword>
<feature type="signal peptide" evidence="7">
    <location>
        <begin position="1"/>
        <end position="27"/>
    </location>
</feature>
<evidence type="ECO:0000256" key="4">
    <source>
        <dbReference type="ARBA" id="ARBA00022729"/>
    </source>
</evidence>
<dbReference type="Proteomes" id="UP000029981">
    <property type="component" value="Chromosome 4"/>
</dbReference>
<evidence type="ECO:0000256" key="5">
    <source>
        <dbReference type="ARBA" id="ARBA00023180"/>
    </source>
</evidence>
<evidence type="ECO:0000256" key="7">
    <source>
        <dbReference type="SAM" id="SignalP"/>
    </source>
</evidence>
<evidence type="ECO:0000256" key="6">
    <source>
        <dbReference type="ARBA" id="ARBA00023278"/>
    </source>
</evidence>
<comment type="similarity">
    <text evidence="2">Belongs to the CLV3/ESR signal peptide family.</text>
</comment>
<dbReference type="OMA" id="MAIRWRM"/>
<dbReference type="AlphaFoldDB" id="A0A0A0L4M1"/>
<dbReference type="PANTHER" id="PTHR33869">
    <property type="entry name" value="CLAVATA3/ESR (CLE)-RELATED PROTEIN 3"/>
    <property type="match status" value="1"/>
</dbReference>
<reference evidence="8 9" key="2">
    <citation type="journal article" date="2009" name="PLoS ONE">
        <title>An integrated genetic and cytogenetic map of the cucumber genome.</title>
        <authorList>
            <person name="Ren Y."/>
            <person name="Zhang Z."/>
            <person name="Liu J."/>
            <person name="Staub J.E."/>
            <person name="Han Y."/>
            <person name="Cheng Z."/>
            <person name="Li X."/>
            <person name="Lu J."/>
            <person name="Miao H."/>
            <person name="Kang H."/>
            <person name="Xie B."/>
            <person name="Gu X."/>
            <person name="Wang X."/>
            <person name="Du Y."/>
            <person name="Jin W."/>
            <person name="Huang S."/>
        </authorList>
    </citation>
    <scope>NUCLEOTIDE SEQUENCE [LARGE SCALE GENOMIC DNA]</scope>
    <source>
        <strain evidence="9">cv. 9930</strain>
    </source>
</reference>
<evidence type="ECO:0000256" key="2">
    <source>
        <dbReference type="ARBA" id="ARBA00005416"/>
    </source>
</evidence>
<keyword evidence="6" id="KW-0379">Hydroxylation</keyword>
<comment type="subcellular location">
    <subcellularLocation>
        <location evidence="1">Secreted</location>
        <location evidence="1">Extracellular space</location>
    </subcellularLocation>
</comment>
<sequence length="87" mass="9737">MANCSVKLILFWGLVLILLLCSSISESRLLSSPSQSQSPSSSSNKKNELFVKNAEEMLKFIIEEKEKLGRHFVSKRLSPGGPDPRHH</sequence>
<dbReference type="Gramene" id="KGN55081">
    <property type="protein sequence ID" value="KGN55081"/>
    <property type="gene ID" value="Csa_4G627800"/>
</dbReference>
<name>A0A0A0L4M1_CUCSA</name>
<evidence type="ECO:0000256" key="3">
    <source>
        <dbReference type="ARBA" id="ARBA00022525"/>
    </source>
</evidence>
<reference evidence="8 9" key="1">
    <citation type="journal article" date="2009" name="Nat. Genet.">
        <title>The genome of the cucumber, Cucumis sativus L.</title>
        <authorList>
            <person name="Huang S."/>
            <person name="Li R."/>
            <person name="Zhang Z."/>
            <person name="Li L."/>
            <person name="Gu X."/>
            <person name="Fan W."/>
            <person name="Lucas W.J."/>
            <person name="Wang X."/>
            <person name="Xie B."/>
            <person name="Ni P."/>
            <person name="Ren Y."/>
            <person name="Zhu H."/>
            <person name="Li J."/>
            <person name="Lin K."/>
            <person name="Jin W."/>
            <person name="Fei Z."/>
            <person name="Li G."/>
            <person name="Staub J."/>
            <person name="Kilian A."/>
            <person name="van der Vossen E.A."/>
            <person name="Wu Y."/>
            <person name="Guo J."/>
            <person name="He J."/>
            <person name="Jia Z."/>
            <person name="Ren Y."/>
            <person name="Tian G."/>
            <person name="Lu Y."/>
            <person name="Ruan J."/>
            <person name="Qian W."/>
            <person name="Wang M."/>
            <person name="Huang Q."/>
            <person name="Li B."/>
            <person name="Xuan Z."/>
            <person name="Cao J."/>
            <person name="Asan"/>
            <person name="Wu Z."/>
            <person name="Zhang J."/>
            <person name="Cai Q."/>
            <person name="Bai Y."/>
            <person name="Zhao B."/>
            <person name="Han Y."/>
            <person name="Li Y."/>
            <person name="Li X."/>
            <person name="Wang S."/>
            <person name="Shi Q."/>
            <person name="Liu S."/>
            <person name="Cho W.K."/>
            <person name="Kim J.Y."/>
            <person name="Xu Y."/>
            <person name="Heller-Uszynska K."/>
            <person name="Miao H."/>
            <person name="Cheng Z."/>
            <person name="Zhang S."/>
            <person name="Wu J."/>
            <person name="Yang Y."/>
            <person name="Kang H."/>
            <person name="Li M."/>
            <person name="Liang H."/>
            <person name="Ren X."/>
            <person name="Shi Z."/>
            <person name="Wen M."/>
            <person name="Jian M."/>
            <person name="Yang H."/>
            <person name="Zhang G."/>
            <person name="Yang Z."/>
            <person name="Chen R."/>
            <person name="Liu S."/>
            <person name="Li J."/>
            <person name="Ma L."/>
            <person name="Liu H."/>
            <person name="Zhou Y."/>
            <person name="Zhao J."/>
            <person name="Fang X."/>
            <person name="Li G."/>
            <person name="Fang L."/>
            <person name="Li Y."/>
            <person name="Liu D."/>
            <person name="Zheng H."/>
            <person name="Zhang Y."/>
            <person name="Qin N."/>
            <person name="Li Z."/>
            <person name="Yang G."/>
            <person name="Yang S."/>
            <person name="Bolund L."/>
            <person name="Kristiansen K."/>
            <person name="Zheng H."/>
            <person name="Li S."/>
            <person name="Zhang X."/>
            <person name="Yang H."/>
            <person name="Wang J."/>
            <person name="Sun R."/>
            <person name="Zhang B."/>
            <person name="Jiang S."/>
            <person name="Wang J."/>
            <person name="Du Y."/>
            <person name="Li S."/>
        </authorList>
    </citation>
    <scope>NUCLEOTIDE SEQUENCE [LARGE SCALE GENOMIC DNA]</scope>
    <source>
        <strain evidence="9">cv. 9930</strain>
    </source>
</reference>
<keyword evidence="3" id="KW-0964">Secreted</keyword>
<evidence type="ECO:0000313" key="9">
    <source>
        <dbReference type="Proteomes" id="UP000029981"/>
    </source>
</evidence>
<dbReference type="EMBL" id="CM002925">
    <property type="protein sequence ID" value="KGN55081.1"/>
    <property type="molecule type" value="Genomic_DNA"/>
</dbReference>
<keyword evidence="5" id="KW-0325">Glycoprotein</keyword>
<keyword evidence="9" id="KW-1185">Reference proteome</keyword>
<reference evidence="8 9" key="4">
    <citation type="journal article" date="2011" name="BMC Genomics">
        <title>RNA-Seq improves annotation of protein-coding genes in the cucumber genome.</title>
        <authorList>
            <person name="Li Z."/>
            <person name="Zhang Z."/>
            <person name="Yan P."/>
            <person name="Huang S."/>
            <person name="Fei Z."/>
            <person name="Lin K."/>
        </authorList>
    </citation>
    <scope>NUCLEOTIDE SEQUENCE [LARGE SCALE GENOMIC DNA]</scope>
    <source>
        <strain evidence="9">cv. 9930</strain>
    </source>
</reference>
<protein>
    <submittedName>
        <fullName evidence="8">Uncharacterized protein</fullName>
    </submittedName>
</protein>
<accession>A0A0A0L4M1</accession>
<dbReference type="GO" id="GO:0033612">
    <property type="term" value="F:receptor serine/threonine kinase binding"/>
    <property type="evidence" value="ECO:0000318"/>
    <property type="project" value="GO_Central"/>
</dbReference>
<organism evidence="8 9">
    <name type="scientific">Cucumis sativus</name>
    <name type="common">Cucumber</name>
    <dbReference type="NCBI Taxonomy" id="3659"/>
    <lineage>
        <taxon>Eukaryota</taxon>
        <taxon>Viridiplantae</taxon>
        <taxon>Streptophyta</taxon>
        <taxon>Embryophyta</taxon>
        <taxon>Tracheophyta</taxon>
        <taxon>Spermatophyta</taxon>
        <taxon>Magnoliopsida</taxon>
        <taxon>eudicotyledons</taxon>
        <taxon>Gunneridae</taxon>
        <taxon>Pentapetalae</taxon>
        <taxon>rosids</taxon>
        <taxon>fabids</taxon>
        <taxon>Cucurbitales</taxon>
        <taxon>Cucurbitaceae</taxon>
        <taxon>Benincaseae</taxon>
        <taxon>Cucumis</taxon>
    </lineage>
</organism>
<proteinExistence type="inferred from homology"/>
<dbReference type="PANTHER" id="PTHR33869:SF24">
    <property type="entry name" value="CLAVATA3_ESR (CLE)-RELATED PROTEIN 33"/>
    <property type="match status" value="1"/>
</dbReference>
<evidence type="ECO:0000256" key="1">
    <source>
        <dbReference type="ARBA" id="ARBA00004239"/>
    </source>
</evidence>
<gene>
    <name evidence="8" type="ORF">Csa_4G627800</name>
</gene>
<evidence type="ECO:0000313" key="8">
    <source>
        <dbReference type="EMBL" id="KGN55081.1"/>
    </source>
</evidence>
<feature type="chain" id="PRO_5001972779" evidence="7">
    <location>
        <begin position="28"/>
        <end position="87"/>
    </location>
</feature>
<reference evidence="8 9" key="3">
    <citation type="journal article" date="2010" name="BMC Genomics">
        <title>Transcriptome sequencing and comparative analysis of cucumber flowers with different sex types.</title>
        <authorList>
            <person name="Guo S."/>
            <person name="Zheng Y."/>
            <person name="Joung J.G."/>
            <person name="Liu S."/>
            <person name="Zhang Z."/>
            <person name="Crasta O.R."/>
            <person name="Sobral B.W."/>
            <person name="Xu Y."/>
            <person name="Huang S."/>
            <person name="Fei Z."/>
        </authorList>
    </citation>
    <scope>NUCLEOTIDE SEQUENCE [LARGE SCALE GENOMIC DNA]</scope>
    <source>
        <strain evidence="9">cv. 9930</strain>
    </source>
</reference>